<dbReference type="PROSITE" id="PS51278">
    <property type="entry name" value="GATASE_TYPE_2"/>
    <property type="match status" value="1"/>
</dbReference>
<evidence type="ECO:0000313" key="11">
    <source>
        <dbReference type="Proteomes" id="UP001057877"/>
    </source>
</evidence>
<evidence type="ECO:0000256" key="7">
    <source>
        <dbReference type="ARBA" id="ARBA00022962"/>
    </source>
</evidence>
<keyword evidence="6" id="KW-0028">Amino-acid biosynthesis</keyword>
<keyword evidence="6" id="KW-0061">Asparagine biosynthesis</keyword>
<dbReference type="SUPFAM" id="SSF52402">
    <property type="entry name" value="Adenine nucleotide alpha hydrolases-like"/>
    <property type="match status" value="1"/>
</dbReference>
<keyword evidence="10" id="KW-0436">Ligase</keyword>
<comment type="pathway">
    <text evidence="1">Amino-acid biosynthesis; L-asparagine biosynthesis; L-asparagine from L-aspartate (L-Gln route): step 1/1.</text>
</comment>
<accession>A0ABY5SHI3</accession>
<dbReference type="InterPro" id="IPR001962">
    <property type="entry name" value="Asn_synthase"/>
</dbReference>
<dbReference type="InterPro" id="IPR006426">
    <property type="entry name" value="Asn_synth_AEB"/>
</dbReference>
<dbReference type="InterPro" id="IPR033738">
    <property type="entry name" value="AsnB_N"/>
</dbReference>
<dbReference type="EMBL" id="CP091430">
    <property type="protein sequence ID" value="UVI33444.1"/>
    <property type="molecule type" value="Genomic_DNA"/>
</dbReference>
<comment type="similarity">
    <text evidence="2">Belongs to the asparagine synthetase family.</text>
</comment>
<evidence type="ECO:0000256" key="8">
    <source>
        <dbReference type="ARBA" id="ARBA00048741"/>
    </source>
</evidence>
<dbReference type="InterPro" id="IPR029055">
    <property type="entry name" value="Ntn_hydrolases_N"/>
</dbReference>
<dbReference type="InterPro" id="IPR051786">
    <property type="entry name" value="ASN_synthetase/amidase"/>
</dbReference>
<dbReference type="CDD" id="cd00712">
    <property type="entry name" value="AsnB"/>
    <property type="match status" value="1"/>
</dbReference>
<evidence type="ECO:0000256" key="5">
    <source>
        <dbReference type="ARBA" id="ARBA00022840"/>
    </source>
</evidence>
<dbReference type="PANTHER" id="PTHR43284">
    <property type="entry name" value="ASPARAGINE SYNTHETASE (GLUTAMINE-HYDROLYZING)"/>
    <property type="match status" value="1"/>
</dbReference>
<dbReference type="CDD" id="cd01991">
    <property type="entry name" value="Asn_synthase_B_C"/>
    <property type="match status" value="1"/>
</dbReference>
<evidence type="ECO:0000256" key="2">
    <source>
        <dbReference type="ARBA" id="ARBA00005752"/>
    </source>
</evidence>
<dbReference type="PANTHER" id="PTHR43284:SF1">
    <property type="entry name" value="ASPARAGINE SYNTHETASE"/>
    <property type="match status" value="1"/>
</dbReference>
<dbReference type="EC" id="6.3.5.4" evidence="3"/>
<evidence type="ECO:0000313" key="10">
    <source>
        <dbReference type="EMBL" id="UVI33444.1"/>
    </source>
</evidence>
<evidence type="ECO:0000259" key="9">
    <source>
        <dbReference type="PROSITE" id="PS51278"/>
    </source>
</evidence>
<evidence type="ECO:0000256" key="3">
    <source>
        <dbReference type="ARBA" id="ARBA00012737"/>
    </source>
</evidence>
<dbReference type="PIRSF" id="PIRSF001589">
    <property type="entry name" value="Asn_synthetase_glu-h"/>
    <property type="match status" value="1"/>
</dbReference>
<feature type="domain" description="Glutamine amidotransferase type-2" evidence="9">
    <location>
        <begin position="2"/>
        <end position="213"/>
    </location>
</feature>
<sequence>MCGIAGILLFDEGTEPQSSTVQRMTAAMTHRGPNQNGIQVVDRIGLGFNRLSILDLEDGSQPMTNEDNRLWLIFNGEIYNYKPLRQLLENKGHRFKTNTDSEVLLHLYEEYEENCVDYLRGMFSFAIWDRNEQILFAARDHFGIKPFYFYQDHKQFLFASEIKSILAADGVVPTVNPNSLLHYLTFQYVPQPETMFQGIKKLEPGYCLRIDSQGNKSIKRYWQAKFEPENRPIETFVEEIRFVLQESVHLHRQSDVPRGSFLSGGIDSSAIATYMSRSESTKTFSVGFSGENNETVFAKQTAASLGTEHFDEIISPHDFFMDTMKAVWHMDEPIADPSAIAIYRLSKLAREHVTVVLSGEGADELFGGYRIYREPSSLKAVTWLPDRIRSFLEKMIRRMPFSFYGKNYLLRGLTHLEDRYFGNARIFNEDEKRTILASHPDLNFPWVPSKEITRLVYDHCRSSDDVTRMQTIDMNLWLPGDILMKADKMSMAHSLELRVPFLDKEVFNIARKIPASYRIANGTTKYVLRKAMEGIVPAHVLDRPKLGFPVPLRKWLHTDIGDTIVEQIAGSNARQWFHMDHIKDMLKKHRSGAGDYSRKIWTIYIFSLWHSLYINNNSVNYYPELIVVD</sequence>
<dbReference type="GO" id="GO:0004066">
    <property type="term" value="F:asparagine synthase (glutamine-hydrolyzing) activity"/>
    <property type="evidence" value="ECO:0007669"/>
    <property type="project" value="UniProtKB-EC"/>
</dbReference>
<reference evidence="10" key="1">
    <citation type="submission" date="2022-01" db="EMBL/GenBank/DDBJ databases">
        <title>Paenibacillus spongiae sp. nov., isolated from marine sponge.</title>
        <authorList>
            <person name="Li Z."/>
            <person name="Zhang M."/>
        </authorList>
    </citation>
    <scope>NUCLEOTIDE SEQUENCE</scope>
    <source>
        <strain evidence="10">PHS-Z3</strain>
    </source>
</reference>
<evidence type="ECO:0000256" key="6">
    <source>
        <dbReference type="ARBA" id="ARBA00022888"/>
    </source>
</evidence>
<dbReference type="Pfam" id="PF13537">
    <property type="entry name" value="GATase_7"/>
    <property type="match status" value="1"/>
</dbReference>
<dbReference type="NCBIfam" id="TIGR01536">
    <property type="entry name" value="asn_synth_AEB"/>
    <property type="match status" value="1"/>
</dbReference>
<dbReference type="RefSeq" id="WP_258389497.1">
    <property type="nucleotide sequence ID" value="NZ_CP091430.1"/>
</dbReference>
<dbReference type="Gene3D" id="3.40.50.620">
    <property type="entry name" value="HUPs"/>
    <property type="match status" value="1"/>
</dbReference>
<proteinExistence type="inferred from homology"/>
<keyword evidence="7" id="KW-0315">Glutamine amidotransferase</keyword>
<keyword evidence="5" id="KW-0067">ATP-binding</keyword>
<dbReference type="SUPFAM" id="SSF56235">
    <property type="entry name" value="N-terminal nucleophile aminohydrolases (Ntn hydrolases)"/>
    <property type="match status" value="1"/>
</dbReference>
<organism evidence="10 11">
    <name type="scientific">Paenibacillus spongiae</name>
    <dbReference type="NCBI Taxonomy" id="2909671"/>
    <lineage>
        <taxon>Bacteria</taxon>
        <taxon>Bacillati</taxon>
        <taxon>Bacillota</taxon>
        <taxon>Bacilli</taxon>
        <taxon>Bacillales</taxon>
        <taxon>Paenibacillaceae</taxon>
        <taxon>Paenibacillus</taxon>
    </lineage>
</organism>
<protein>
    <recommendedName>
        <fullName evidence="3">asparagine synthase (glutamine-hydrolyzing)</fullName>
        <ecNumber evidence="3">6.3.5.4</ecNumber>
    </recommendedName>
</protein>
<gene>
    <name evidence="10" type="primary">asnB</name>
    <name evidence="10" type="ORF">L1F29_17080</name>
</gene>
<evidence type="ECO:0000256" key="1">
    <source>
        <dbReference type="ARBA" id="ARBA00005187"/>
    </source>
</evidence>
<dbReference type="InterPro" id="IPR017932">
    <property type="entry name" value="GATase_2_dom"/>
</dbReference>
<keyword evidence="4" id="KW-0547">Nucleotide-binding</keyword>
<dbReference type="Proteomes" id="UP001057877">
    <property type="component" value="Chromosome"/>
</dbReference>
<dbReference type="Gene3D" id="3.60.20.10">
    <property type="entry name" value="Glutamine Phosphoribosylpyrophosphate, subunit 1, domain 1"/>
    <property type="match status" value="1"/>
</dbReference>
<name>A0ABY5SHI3_9BACL</name>
<evidence type="ECO:0000256" key="4">
    <source>
        <dbReference type="ARBA" id="ARBA00022741"/>
    </source>
</evidence>
<keyword evidence="11" id="KW-1185">Reference proteome</keyword>
<dbReference type="Pfam" id="PF00733">
    <property type="entry name" value="Asn_synthase"/>
    <property type="match status" value="1"/>
</dbReference>
<dbReference type="InterPro" id="IPR014729">
    <property type="entry name" value="Rossmann-like_a/b/a_fold"/>
</dbReference>
<comment type="catalytic activity">
    <reaction evidence="8">
        <text>L-aspartate + L-glutamine + ATP + H2O = L-asparagine + L-glutamate + AMP + diphosphate + H(+)</text>
        <dbReference type="Rhea" id="RHEA:12228"/>
        <dbReference type="ChEBI" id="CHEBI:15377"/>
        <dbReference type="ChEBI" id="CHEBI:15378"/>
        <dbReference type="ChEBI" id="CHEBI:29985"/>
        <dbReference type="ChEBI" id="CHEBI:29991"/>
        <dbReference type="ChEBI" id="CHEBI:30616"/>
        <dbReference type="ChEBI" id="CHEBI:33019"/>
        <dbReference type="ChEBI" id="CHEBI:58048"/>
        <dbReference type="ChEBI" id="CHEBI:58359"/>
        <dbReference type="ChEBI" id="CHEBI:456215"/>
        <dbReference type="EC" id="6.3.5.4"/>
    </reaction>
</comment>